<evidence type="ECO:0000256" key="10">
    <source>
        <dbReference type="ARBA" id="ARBA00041109"/>
    </source>
</evidence>
<evidence type="ECO:0000256" key="6">
    <source>
        <dbReference type="ARBA" id="ARBA00022597"/>
    </source>
</evidence>
<dbReference type="SUPFAM" id="SSF161098">
    <property type="entry name" value="MetI-like"/>
    <property type="match status" value="1"/>
</dbReference>
<evidence type="ECO:0000256" key="9">
    <source>
        <dbReference type="ARBA" id="ARBA00023136"/>
    </source>
</evidence>
<organism evidence="13 14">
    <name type="scientific">Celerinatantimonas yamalensis</name>
    <dbReference type="NCBI Taxonomy" id="559956"/>
    <lineage>
        <taxon>Bacteria</taxon>
        <taxon>Pseudomonadati</taxon>
        <taxon>Pseudomonadota</taxon>
        <taxon>Gammaproteobacteria</taxon>
        <taxon>Celerinatantimonadaceae</taxon>
        <taxon>Celerinatantimonas</taxon>
    </lineage>
</organism>
<feature type="transmembrane region" description="Helical" evidence="11">
    <location>
        <begin position="9"/>
        <end position="31"/>
    </location>
</feature>
<reference evidence="13 14" key="1">
    <citation type="journal article" date="2013" name="Int. J. Syst. Evol. Microbiol.">
        <title>Celerinatantimonas yamalensis sp. nov., a cold-adapted diazotrophic bacterium from a cold permafrost brine.</title>
        <authorList>
            <person name="Shcherbakova V."/>
            <person name="Chuvilskaya N."/>
            <person name="Rivkina E."/>
            <person name="Demidov N."/>
            <person name="Uchaeva V."/>
            <person name="Suetin S."/>
            <person name="Suzina N."/>
            <person name="Gilichinsky D."/>
        </authorList>
    </citation>
    <scope>NUCLEOTIDE SEQUENCE [LARGE SCALE GENOMIC DNA]</scope>
    <source>
        <strain evidence="13 14">C7</strain>
    </source>
</reference>
<dbReference type="PANTHER" id="PTHR32243">
    <property type="entry name" value="MALTOSE TRANSPORT SYSTEM PERMEASE-RELATED"/>
    <property type="match status" value="1"/>
</dbReference>
<accession>A0ABW9G9J3</accession>
<dbReference type="PANTHER" id="PTHR32243:SF50">
    <property type="entry name" value="MALTOSE_MALTODEXTRIN TRANSPORT SYSTEM PERMEASE PROTEIN MALG"/>
    <property type="match status" value="1"/>
</dbReference>
<feature type="transmembrane region" description="Helical" evidence="11">
    <location>
        <begin position="71"/>
        <end position="98"/>
    </location>
</feature>
<evidence type="ECO:0000256" key="5">
    <source>
        <dbReference type="ARBA" id="ARBA00022475"/>
    </source>
</evidence>
<dbReference type="Pfam" id="PF00528">
    <property type="entry name" value="BPD_transp_1"/>
    <property type="match status" value="1"/>
</dbReference>
<comment type="similarity">
    <text evidence="3">Belongs to the binding-protein-dependent transport system permease family. MalFG subfamily.</text>
</comment>
<dbReference type="EMBL" id="JBEQCT010000007">
    <property type="protein sequence ID" value="MFM2486268.1"/>
    <property type="molecule type" value="Genomic_DNA"/>
</dbReference>
<evidence type="ECO:0000313" key="13">
    <source>
        <dbReference type="EMBL" id="MFM2486268.1"/>
    </source>
</evidence>
<evidence type="ECO:0000256" key="11">
    <source>
        <dbReference type="RuleBase" id="RU363032"/>
    </source>
</evidence>
<sequence>MPIFVCKRILIYVAALLVALSILAPLLWLFLMSVSSAKDLTQIPLHWLPQHWDFSRYQLLLSLAPDSPGQLFLHAMFNSLITATGATLVSLLLAIPAAYSFSRYSGHEGWLMACLGMYMVPPVAFILPLYFILQQLGLLNTHWGLMLVYCSLILPFLTWMIKNQFDAMPYDIEQAAQLDGLSTYQVLLKITLPLAKPALGAASLFGWLLAWDEFFYALLFTNNINAKTLPIAIADFMAGRATDDGLIAATGILASIIPLIIAIALQKTLVGGLTEGASKG</sequence>
<dbReference type="InterPro" id="IPR000515">
    <property type="entry name" value="MetI-like"/>
</dbReference>
<dbReference type="Proteomes" id="UP001629953">
    <property type="component" value="Unassembled WGS sequence"/>
</dbReference>
<evidence type="ECO:0000256" key="3">
    <source>
        <dbReference type="ARBA" id="ARBA00009047"/>
    </source>
</evidence>
<dbReference type="CDD" id="cd06261">
    <property type="entry name" value="TM_PBP2"/>
    <property type="match status" value="1"/>
</dbReference>
<feature type="domain" description="ABC transmembrane type-1" evidence="12">
    <location>
        <begin position="76"/>
        <end position="265"/>
    </location>
</feature>
<keyword evidence="14" id="KW-1185">Reference proteome</keyword>
<dbReference type="InterPro" id="IPR050901">
    <property type="entry name" value="BP-dep_ABC_trans_perm"/>
</dbReference>
<evidence type="ECO:0000256" key="2">
    <source>
        <dbReference type="ARBA" id="ARBA00004651"/>
    </source>
</evidence>
<gene>
    <name evidence="13" type="ORF">ABUE30_14560</name>
</gene>
<dbReference type="Gene3D" id="1.10.3720.10">
    <property type="entry name" value="MetI-like"/>
    <property type="match status" value="1"/>
</dbReference>
<keyword evidence="7 11" id="KW-0812">Transmembrane</keyword>
<keyword evidence="6" id="KW-0762">Sugar transport</keyword>
<dbReference type="RefSeq" id="WP_408624551.1">
    <property type="nucleotide sequence ID" value="NZ_JBEQCT010000007.1"/>
</dbReference>
<feature type="transmembrane region" description="Helical" evidence="11">
    <location>
        <begin position="198"/>
        <end position="219"/>
    </location>
</feature>
<proteinExistence type="inferred from homology"/>
<dbReference type="InterPro" id="IPR035906">
    <property type="entry name" value="MetI-like_sf"/>
</dbReference>
<feature type="transmembrane region" description="Helical" evidence="11">
    <location>
        <begin position="110"/>
        <end position="131"/>
    </location>
</feature>
<protein>
    <recommendedName>
        <fullName evidence="10">Maltose/maltodextrin transport system permease protein MalG</fullName>
    </recommendedName>
</protein>
<evidence type="ECO:0000313" key="14">
    <source>
        <dbReference type="Proteomes" id="UP001629953"/>
    </source>
</evidence>
<feature type="transmembrane region" description="Helical" evidence="11">
    <location>
        <begin position="143"/>
        <end position="161"/>
    </location>
</feature>
<evidence type="ECO:0000256" key="8">
    <source>
        <dbReference type="ARBA" id="ARBA00022989"/>
    </source>
</evidence>
<keyword evidence="5" id="KW-1003">Cell membrane</keyword>
<name>A0ABW9G9J3_9GAMM</name>
<evidence type="ECO:0000256" key="7">
    <source>
        <dbReference type="ARBA" id="ARBA00022692"/>
    </source>
</evidence>
<keyword evidence="8 11" id="KW-1133">Transmembrane helix</keyword>
<evidence type="ECO:0000259" key="12">
    <source>
        <dbReference type="PROSITE" id="PS50928"/>
    </source>
</evidence>
<evidence type="ECO:0000256" key="4">
    <source>
        <dbReference type="ARBA" id="ARBA00022448"/>
    </source>
</evidence>
<dbReference type="PROSITE" id="PS50928">
    <property type="entry name" value="ABC_TM1"/>
    <property type="match status" value="1"/>
</dbReference>
<keyword evidence="4 11" id="KW-0813">Transport</keyword>
<feature type="transmembrane region" description="Helical" evidence="11">
    <location>
        <begin position="246"/>
        <end position="265"/>
    </location>
</feature>
<comment type="subcellular location">
    <subcellularLocation>
        <location evidence="2 11">Cell membrane</location>
        <topology evidence="2 11">Multi-pass membrane protein</topology>
    </subcellularLocation>
</comment>
<comment type="function">
    <text evidence="1">Part of the ABC transporter complex MalEFGK involved in maltose/maltodextrin import. Probably responsible for the translocation of the substrate across the membrane.</text>
</comment>
<evidence type="ECO:0000256" key="1">
    <source>
        <dbReference type="ARBA" id="ARBA00002264"/>
    </source>
</evidence>
<keyword evidence="9 11" id="KW-0472">Membrane</keyword>
<comment type="caution">
    <text evidence="13">The sequence shown here is derived from an EMBL/GenBank/DDBJ whole genome shotgun (WGS) entry which is preliminary data.</text>
</comment>